<feature type="compositionally biased region" description="Basic and acidic residues" evidence="7">
    <location>
        <begin position="121"/>
        <end position="130"/>
    </location>
</feature>
<dbReference type="InterPro" id="IPR036860">
    <property type="entry name" value="SH2_dom_sf"/>
</dbReference>
<dbReference type="FunFam" id="3.30.505.10:FF:000047">
    <property type="entry name" value="Transcription elongation factor spt6"/>
    <property type="match status" value="1"/>
</dbReference>
<feature type="domain" description="S1 motif" evidence="8">
    <location>
        <begin position="1107"/>
        <end position="1177"/>
    </location>
</feature>
<dbReference type="GO" id="GO:0008023">
    <property type="term" value="C:transcription elongation factor complex"/>
    <property type="evidence" value="ECO:0007669"/>
    <property type="project" value="TreeGrafter"/>
</dbReference>
<feature type="compositionally biased region" description="Basic residues" evidence="7">
    <location>
        <begin position="204"/>
        <end position="215"/>
    </location>
</feature>
<dbReference type="SUPFAM" id="SSF55550">
    <property type="entry name" value="SH2 domain"/>
    <property type="match status" value="1"/>
</dbReference>
<dbReference type="InterPro" id="IPR035019">
    <property type="entry name" value="Spt6_SH2_N"/>
</dbReference>
<dbReference type="Pfam" id="PF17674">
    <property type="entry name" value="HHH_9"/>
    <property type="match status" value="1"/>
</dbReference>
<evidence type="ECO:0000259" key="8">
    <source>
        <dbReference type="PROSITE" id="PS50126"/>
    </source>
</evidence>
<comment type="subcellular location">
    <subcellularLocation>
        <location evidence="1 6">Nucleus</location>
    </subcellularLocation>
</comment>
<feature type="compositionally biased region" description="Acidic residues" evidence="7">
    <location>
        <begin position="167"/>
        <end position="199"/>
    </location>
</feature>
<dbReference type="SUPFAM" id="SSF158832">
    <property type="entry name" value="Tex N-terminal region-like"/>
    <property type="match status" value="1"/>
</dbReference>
<reference evidence="9 10" key="1">
    <citation type="submission" date="2017-09" db="EMBL/GenBank/DDBJ databases">
        <title>WGS assembly of Aquilegia coerulea Goldsmith.</title>
        <authorList>
            <person name="Hodges S."/>
            <person name="Kramer E."/>
            <person name="Nordborg M."/>
            <person name="Tomkins J."/>
            <person name="Borevitz J."/>
            <person name="Derieg N."/>
            <person name="Yan J."/>
            <person name="Mihaltcheva S."/>
            <person name="Hayes R.D."/>
            <person name="Rokhsar D."/>
        </authorList>
    </citation>
    <scope>NUCLEOTIDE SEQUENCE [LARGE SCALE GENOMIC DNA]</scope>
    <source>
        <strain evidence="10">cv. Goldsmith</strain>
    </source>
</reference>
<evidence type="ECO:0000256" key="2">
    <source>
        <dbReference type="ARBA" id="ARBA00009253"/>
    </source>
</evidence>
<dbReference type="PANTHER" id="PTHR10145">
    <property type="entry name" value="TRANSCRIPTION ELONGATION FACTOR SPT6"/>
    <property type="match status" value="1"/>
</dbReference>
<dbReference type="InterPro" id="IPR028231">
    <property type="entry name" value="Spt6_YqgF"/>
</dbReference>
<evidence type="ECO:0000256" key="7">
    <source>
        <dbReference type="SAM" id="MobiDB-lite"/>
    </source>
</evidence>
<dbReference type="InParanoid" id="A0A2G5EBW9"/>
<feature type="compositionally biased region" description="Basic and acidic residues" evidence="7">
    <location>
        <begin position="1467"/>
        <end position="1482"/>
    </location>
</feature>
<dbReference type="InterPro" id="IPR041692">
    <property type="entry name" value="HHH_9"/>
</dbReference>
<dbReference type="Pfam" id="PF14635">
    <property type="entry name" value="HHH_7"/>
    <property type="match status" value="1"/>
</dbReference>
<feature type="compositionally biased region" description="Gly residues" evidence="7">
    <location>
        <begin position="1641"/>
        <end position="1659"/>
    </location>
</feature>
<dbReference type="GO" id="GO:0034728">
    <property type="term" value="P:nucleosome organization"/>
    <property type="evidence" value="ECO:0007669"/>
    <property type="project" value="TreeGrafter"/>
</dbReference>
<dbReference type="Pfam" id="PF14633">
    <property type="entry name" value="SH2_2"/>
    <property type="match status" value="1"/>
</dbReference>
<dbReference type="InterPro" id="IPR055179">
    <property type="entry name" value="Tex-like_central_region"/>
</dbReference>
<evidence type="ECO:0000256" key="6">
    <source>
        <dbReference type="PIRNR" id="PIRNR036947"/>
    </source>
</evidence>
<feature type="compositionally biased region" description="Low complexity" evidence="7">
    <location>
        <begin position="1588"/>
        <end position="1597"/>
    </location>
</feature>
<dbReference type="Gene3D" id="1.10.10.2740">
    <property type="entry name" value="Spt6, Death-like domain"/>
    <property type="match status" value="1"/>
</dbReference>
<feature type="compositionally biased region" description="Acidic residues" evidence="7">
    <location>
        <begin position="9"/>
        <end position="69"/>
    </location>
</feature>
<dbReference type="InterPro" id="IPR042066">
    <property type="entry name" value="Spt6_death-like"/>
</dbReference>
<dbReference type="FunFam" id="3.30.420.140:FF:000006">
    <property type="entry name" value="Transcription elongation factor spt6"/>
    <property type="match status" value="1"/>
</dbReference>
<dbReference type="Gene3D" id="1.10.150.850">
    <property type="entry name" value="Spt6, helix-hairpin-helix domain"/>
    <property type="match status" value="1"/>
</dbReference>
<feature type="compositionally biased region" description="Basic and acidic residues" evidence="7">
    <location>
        <begin position="1598"/>
        <end position="1614"/>
    </location>
</feature>
<dbReference type="FunFam" id="1.10.10.2740:FF:000002">
    <property type="entry name" value="Transcription elongation factor Spt6"/>
    <property type="match status" value="1"/>
</dbReference>
<dbReference type="GO" id="GO:0003676">
    <property type="term" value="F:nucleic acid binding"/>
    <property type="evidence" value="ECO:0007669"/>
    <property type="project" value="InterPro"/>
</dbReference>
<name>A0A2G5EBW9_AQUCA</name>
<evidence type="ECO:0000256" key="5">
    <source>
        <dbReference type="ARBA" id="ARBA00023242"/>
    </source>
</evidence>
<organism evidence="9 10">
    <name type="scientific">Aquilegia coerulea</name>
    <name type="common">Rocky mountain columbine</name>
    <dbReference type="NCBI Taxonomy" id="218851"/>
    <lineage>
        <taxon>Eukaryota</taxon>
        <taxon>Viridiplantae</taxon>
        <taxon>Streptophyta</taxon>
        <taxon>Embryophyta</taxon>
        <taxon>Tracheophyta</taxon>
        <taxon>Spermatophyta</taxon>
        <taxon>Magnoliopsida</taxon>
        <taxon>Ranunculales</taxon>
        <taxon>Ranunculaceae</taxon>
        <taxon>Thalictroideae</taxon>
        <taxon>Aquilegia</taxon>
    </lineage>
</organism>
<dbReference type="InterPro" id="IPR017072">
    <property type="entry name" value="TF_Spt6"/>
</dbReference>
<dbReference type="InterPro" id="IPR035420">
    <property type="entry name" value="Spt6_SH2"/>
</dbReference>
<evidence type="ECO:0000256" key="1">
    <source>
        <dbReference type="ARBA" id="ARBA00004123"/>
    </source>
</evidence>
<dbReference type="InterPro" id="IPR049540">
    <property type="entry name" value="Spt6-like_S1"/>
</dbReference>
<dbReference type="SMART" id="SM00732">
    <property type="entry name" value="YqgFc"/>
    <property type="match status" value="1"/>
</dbReference>
<dbReference type="PANTHER" id="PTHR10145:SF6">
    <property type="entry name" value="TRANSCRIPTION ELONGATION FACTOR SPT6"/>
    <property type="match status" value="1"/>
</dbReference>
<keyword evidence="3" id="KW-0805">Transcription regulation</keyword>
<dbReference type="Gene3D" id="1.10.10.650">
    <property type="entry name" value="RuvA domain 2-like"/>
    <property type="match status" value="1"/>
</dbReference>
<dbReference type="InterPro" id="IPR003029">
    <property type="entry name" value="S1_domain"/>
</dbReference>
<dbReference type="STRING" id="218851.A0A2G5EBW9"/>
<evidence type="ECO:0000313" key="9">
    <source>
        <dbReference type="EMBL" id="PIA53201.1"/>
    </source>
</evidence>
<dbReference type="InterPro" id="IPR032706">
    <property type="entry name" value="Spt6_HHH"/>
</dbReference>
<comment type="similarity">
    <text evidence="2 6">Belongs to the SPT6 family.</text>
</comment>
<dbReference type="GO" id="GO:0009793">
    <property type="term" value="P:embryo development ending in seed dormancy"/>
    <property type="evidence" value="ECO:0007669"/>
    <property type="project" value="UniProtKB-ARBA"/>
</dbReference>
<dbReference type="PROSITE" id="PS50126">
    <property type="entry name" value="S1"/>
    <property type="match status" value="1"/>
</dbReference>
<dbReference type="Gene3D" id="2.40.50.140">
    <property type="entry name" value="Nucleic acid-binding proteins"/>
    <property type="match status" value="1"/>
</dbReference>
<dbReference type="InterPro" id="IPR023319">
    <property type="entry name" value="Tex-like_HTH_dom_sf"/>
</dbReference>
<evidence type="ECO:0000313" key="10">
    <source>
        <dbReference type="Proteomes" id="UP000230069"/>
    </source>
</evidence>
<dbReference type="Pfam" id="PF21710">
    <property type="entry name" value="Spt6_S1"/>
    <property type="match status" value="1"/>
</dbReference>
<dbReference type="Pfam" id="PF14639">
    <property type="entry name" value="YqgF"/>
    <property type="match status" value="1"/>
</dbReference>
<dbReference type="Proteomes" id="UP000230069">
    <property type="component" value="Unassembled WGS sequence"/>
</dbReference>
<keyword evidence="5 6" id="KW-0539">Nucleus</keyword>
<dbReference type="CDD" id="cd09928">
    <property type="entry name" value="SH2_Cterm_SPT6_like"/>
    <property type="match status" value="1"/>
</dbReference>
<dbReference type="Pfam" id="PF14632">
    <property type="entry name" value="SPT6_acidic"/>
    <property type="match status" value="1"/>
</dbReference>
<feature type="region of interest" description="Disordered" evidence="7">
    <location>
        <begin position="1436"/>
        <end position="1722"/>
    </location>
</feature>
<dbReference type="PIRSF" id="PIRSF036947">
    <property type="entry name" value="Spt6"/>
    <property type="match status" value="1"/>
</dbReference>
<gene>
    <name evidence="9" type="ORF">AQUCO_00900055v1</name>
</gene>
<dbReference type="SUPFAM" id="SSF53098">
    <property type="entry name" value="Ribonuclease H-like"/>
    <property type="match status" value="1"/>
</dbReference>
<dbReference type="Gene3D" id="1.10.3500.10">
    <property type="entry name" value="Tex N-terminal region-like"/>
    <property type="match status" value="1"/>
</dbReference>
<dbReference type="InterPro" id="IPR035018">
    <property type="entry name" value="Spt6_SH2_C"/>
</dbReference>
<dbReference type="InterPro" id="IPR010994">
    <property type="entry name" value="RuvA_2-like"/>
</dbReference>
<dbReference type="InterPro" id="IPR023323">
    <property type="entry name" value="Tex-like_dom_sf"/>
</dbReference>
<dbReference type="InterPro" id="IPR037027">
    <property type="entry name" value="YqgF/RNaseH-like_dom_sf"/>
</dbReference>
<dbReference type="SMART" id="SM00316">
    <property type="entry name" value="S1"/>
    <property type="match status" value="1"/>
</dbReference>
<dbReference type="EMBL" id="KZ305026">
    <property type="protein sequence ID" value="PIA53201.1"/>
    <property type="molecule type" value="Genomic_DNA"/>
</dbReference>
<dbReference type="SUPFAM" id="SSF47781">
    <property type="entry name" value="RuvA domain 2-like"/>
    <property type="match status" value="2"/>
</dbReference>
<dbReference type="InterPro" id="IPR012340">
    <property type="entry name" value="NA-bd_OB-fold"/>
</dbReference>
<keyword evidence="10" id="KW-1185">Reference proteome</keyword>
<dbReference type="FunCoup" id="A0A2G5EBW9">
    <property type="interactions" value="3854"/>
</dbReference>
<dbReference type="InterPro" id="IPR006641">
    <property type="entry name" value="YqgF/RNaseH-like_dom"/>
</dbReference>
<dbReference type="GO" id="GO:0042393">
    <property type="term" value="F:histone binding"/>
    <property type="evidence" value="ECO:0007669"/>
    <property type="project" value="TreeGrafter"/>
</dbReference>
<protein>
    <recommendedName>
        <fullName evidence="6">Transcription elongation factor spt6</fullName>
    </recommendedName>
</protein>
<feature type="compositionally biased region" description="Gly residues" evidence="7">
    <location>
        <begin position="1519"/>
        <end position="1577"/>
    </location>
</feature>
<dbReference type="Gene3D" id="3.30.505.10">
    <property type="entry name" value="SH2 domain"/>
    <property type="match status" value="2"/>
</dbReference>
<dbReference type="GO" id="GO:0140673">
    <property type="term" value="P:transcription elongation-coupled chromatin remodeling"/>
    <property type="evidence" value="ECO:0007669"/>
    <property type="project" value="InterPro"/>
</dbReference>
<dbReference type="OrthoDB" id="995477at2759"/>
<dbReference type="FunFam" id="3.30.505.10:FF:000050">
    <property type="entry name" value="Transcription elongation factor spt6"/>
    <property type="match status" value="1"/>
</dbReference>
<dbReference type="Gene3D" id="3.30.420.140">
    <property type="entry name" value="YqgF/RNase H-like domain"/>
    <property type="match status" value="1"/>
</dbReference>
<dbReference type="FunFam" id="1.10.150.850:FF:000001">
    <property type="entry name" value="Transcription elongation factor spt6"/>
    <property type="match status" value="1"/>
</dbReference>
<feature type="compositionally biased region" description="Low complexity" evidence="7">
    <location>
        <begin position="1449"/>
        <end position="1458"/>
    </location>
</feature>
<feature type="region of interest" description="Disordered" evidence="7">
    <location>
        <begin position="1"/>
        <end position="224"/>
    </location>
</feature>
<dbReference type="GO" id="GO:0031491">
    <property type="term" value="F:nucleosome binding"/>
    <property type="evidence" value="ECO:0007669"/>
    <property type="project" value="TreeGrafter"/>
</dbReference>
<accession>A0A2G5EBW9</accession>
<proteinExistence type="inferred from homology"/>
<dbReference type="FunFam" id="1.10.3500.10:FF:000004">
    <property type="entry name" value="Transcription elongation factor spt6"/>
    <property type="match status" value="1"/>
</dbReference>
<keyword evidence="4 6" id="KW-0804">Transcription</keyword>
<dbReference type="SUPFAM" id="SSF50249">
    <property type="entry name" value="Nucleic acid-binding proteins"/>
    <property type="match status" value="1"/>
</dbReference>
<dbReference type="InterPro" id="IPR028083">
    <property type="entry name" value="Spt6_acidic_N_dom"/>
</dbReference>
<dbReference type="CDD" id="cd09918">
    <property type="entry name" value="SH2_Nterm_SPT6_like"/>
    <property type="match status" value="1"/>
</dbReference>
<sequence>MGLGRTVVSDEEDDIGEEEEPVDAEDLAVINDDDEDDEDDEEGQDDYEKDDFIVDEVEEEEEQDDEQEDTQERHKKKKKKKRESEKNFELDDDDYELLQDNNVGGIRRPAENKKFKRLKKAGGDNDREGRSGFSDDGYRSGRGGKSAEQQLKHSLFGDDEGPHLEDEQPEDEQPEDEEDIDIGEDDEMADFIVDEEIDENGAPMRRRKANKRRPRQAPGISSLALQEAHDIFGDVDELLQRRKKGRHNDSGDWSERKLEDEFEPFILSEKYMTDKDNYIRDVDMPERMQISEESTGPPPTDESSIEDESVWIHNQLIANYKSLFVSDPYEEIPTTLSTNIKEDISRFLELMHVDKYEEEAVTEDVSKDKRKLKWHKVLWVINDLDKKWLLLQKRKSALLSYYNKRFEEESRRIYDETRLNLNQQLFESIIESLKTAETEREVDDVDMKFNLHFPPGEVGVEEGQFKRPKRKSRYSVCTKAGLWEVASKIGYSSEQLGLIINLEKLNIESLNDAEKKESPEDIASNFTCAMFETPQDVLNGARHMAAVEISCEPRVRKHVRSKFMNEAVVSTTPTPDGNVAIDLSHQFAGVKWLRNKPLREFKDAQWLLIQKAEEEKLLQVTIKIPQEKLDRFINEITEYYLSDGVSAAAKIWNEQRSLILQDAFFNLLLPSMEKEVRSVLTARAKSFIVMEYGKNLWKKVSVAPYKRKDSDGSEDEAAPKVMACCWSRGSPGTTFVMLDSFGEVVDVLEANYISNRSQNVNDQQRKKNDQQRLLKFTKDHEPRVVVLGAVDLFCTRLKDDIYEIIFKMVEDNPREIGEEMADTDVDYGDESLPRLYEGSRISSDQLPGYHGIVKRAVALGRYLQNPLAMAATLCGPGREILSWKLYPSEDFLTSDEKYEMVEQVMVDITNQVGIDINLASSHEWLFSPLQFVSGLGPRKAASLQKALVRAGAINTRKDLLGEFVKRKVFMNAVGFLRIRRSGSAAQVLDLLDDTRIHPESYELAKHMAKDVFDADNQDDSNEDDEAQEMAVEHVRERPNFLKILDIDEYAKDAEHNYNAINKRETLYDIKMELLDGFRDWRVPYKQLDPNEAFYMLTGETEDTLAEGKIVQVTVRRVQPQRASCELESRVNGTLMAEDYSDMTVPEDLTLELNEGAILTCKIKSIQMSRFSVYLTSKESELKRDRYQHTRVFDPYYEPDEASIKSDQEKARKQKELAKKKYFKSRMIVHPRFQNITAEEAKEFLSDKEAGESIIHPSYRGPTCLTLTLKIYDGVYAHKDIAESGKDHKDITSLLRLGKTLKIGDDAFEDLDEVMDRYVDPLVAHLKTMLNYRKFKKGTKAEVDDLLRIEKSENPLRIVYCFGICHEHPGTLILSYIRNTNPHHELISLYPTGFKFRKRMFEDIDRLVSYFQRHIDDLPPDSTQSIRSVAAMVPMRSRSDYGSGGRDGHPSGLPRPQGSRGRGRGRGSYHDRGNNRSNDREDSGFGSSNWNSGPKEGNEGWSSFPGAKVQNSPGREAFPGGSGGGSSWGAGADGWGNGGASAGDNGSDGWGSGGGGGGDGWGSGRSGGGGDDNSGSHGGRGRGRGRGRGSYNGRGNNRSNDREDTGFNSSNDKDGLSSFPGAKVQNSPGREAFPGGRSSSGWGSGWGSDSGTAGADGGNGWEASGGTAGGDDGWGSAKGDPGGGEWNTKGTDALDPGSDMGNSGWGDSKKADGSAPAEGANGW</sequence>
<evidence type="ECO:0000256" key="4">
    <source>
        <dbReference type="ARBA" id="ARBA00023163"/>
    </source>
</evidence>
<dbReference type="InterPro" id="IPR012337">
    <property type="entry name" value="RNaseH-like_sf"/>
</dbReference>
<evidence type="ECO:0000256" key="3">
    <source>
        <dbReference type="ARBA" id="ARBA00023015"/>
    </source>
</evidence>
<dbReference type="Pfam" id="PF22706">
    <property type="entry name" value="Tex_central_region"/>
    <property type="match status" value="1"/>
</dbReference>
<comment type="function">
    <text evidence="6">Transcription elongation factor that enhances transcription elongation by RNA polymerase II (RNAPII).</text>
</comment>